<keyword evidence="4" id="KW-1185">Reference proteome</keyword>
<evidence type="ECO:0000313" key="2">
    <source>
        <dbReference type="EMBL" id="EJT82213.1"/>
    </source>
</evidence>
<feature type="transmembrane region" description="Helical" evidence="1">
    <location>
        <begin position="51"/>
        <end position="68"/>
    </location>
</feature>
<reference evidence="2" key="2">
    <citation type="submission" date="2010-07" db="EMBL/GenBank/DDBJ databases">
        <authorList>
            <consortium name="The Broad Institute Genome Sequencing Platform"/>
            <consortium name="Broad Institute Genome Sequencing Center for Infectious Disease"/>
            <person name="Ma L.-J."/>
            <person name="Dead R."/>
            <person name="Young S."/>
            <person name="Zeng Q."/>
            <person name="Koehrsen M."/>
            <person name="Alvarado L."/>
            <person name="Berlin A."/>
            <person name="Chapman S.B."/>
            <person name="Chen Z."/>
            <person name="Freedman E."/>
            <person name="Gellesch M."/>
            <person name="Goldberg J."/>
            <person name="Griggs A."/>
            <person name="Gujja S."/>
            <person name="Heilman E.R."/>
            <person name="Heiman D."/>
            <person name="Hepburn T."/>
            <person name="Howarth C."/>
            <person name="Jen D."/>
            <person name="Larson L."/>
            <person name="Mehta T."/>
            <person name="Neiman D."/>
            <person name="Pearson M."/>
            <person name="Roberts A."/>
            <person name="Saif S."/>
            <person name="Shea T."/>
            <person name="Shenoy N."/>
            <person name="Sisk P."/>
            <person name="Stolte C."/>
            <person name="Sykes S."/>
            <person name="Walk T."/>
            <person name="White J."/>
            <person name="Yandava C."/>
            <person name="Haas B."/>
            <person name="Nusbaum C."/>
            <person name="Birren B."/>
        </authorList>
    </citation>
    <scope>NUCLEOTIDE SEQUENCE</scope>
    <source>
        <strain evidence="2">R3-111a-1</strain>
    </source>
</reference>
<protein>
    <submittedName>
        <fullName evidence="2 3">Uncharacterized protein</fullName>
    </submittedName>
</protein>
<dbReference type="HOGENOM" id="CLU_1677983_0_0_1"/>
<keyword evidence="1" id="KW-1133">Transmembrane helix</keyword>
<reference evidence="3" key="5">
    <citation type="submission" date="2018-04" db="UniProtKB">
        <authorList>
            <consortium name="EnsemblFungi"/>
        </authorList>
    </citation>
    <scope>IDENTIFICATION</scope>
    <source>
        <strain evidence="3">R3-111a-1</strain>
    </source>
</reference>
<reference evidence="2" key="3">
    <citation type="submission" date="2010-09" db="EMBL/GenBank/DDBJ databases">
        <title>Annotation of Gaeumannomyces graminis var. tritici R3-111a-1.</title>
        <authorList>
            <consortium name="The Broad Institute Genome Sequencing Platform"/>
            <person name="Ma L.-J."/>
            <person name="Dead R."/>
            <person name="Young S.K."/>
            <person name="Zeng Q."/>
            <person name="Gargeya S."/>
            <person name="Fitzgerald M."/>
            <person name="Haas B."/>
            <person name="Abouelleil A."/>
            <person name="Alvarado L."/>
            <person name="Arachchi H.M."/>
            <person name="Berlin A."/>
            <person name="Brown A."/>
            <person name="Chapman S.B."/>
            <person name="Chen Z."/>
            <person name="Dunbar C."/>
            <person name="Freedman E."/>
            <person name="Gearin G."/>
            <person name="Gellesch M."/>
            <person name="Goldberg J."/>
            <person name="Griggs A."/>
            <person name="Gujja S."/>
            <person name="Heiman D."/>
            <person name="Howarth C."/>
            <person name="Larson L."/>
            <person name="Lui A."/>
            <person name="MacDonald P.J.P."/>
            <person name="Mehta T."/>
            <person name="Montmayeur A."/>
            <person name="Murphy C."/>
            <person name="Neiman D."/>
            <person name="Pearson M."/>
            <person name="Priest M."/>
            <person name="Roberts A."/>
            <person name="Saif S."/>
            <person name="Shea T."/>
            <person name="Shenoy N."/>
            <person name="Sisk P."/>
            <person name="Stolte C."/>
            <person name="Sykes S."/>
            <person name="Yandava C."/>
            <person name="Wortman J."/>
            <person name="Nusbaum C."/>
            <person name="Birren B."/>
        </authorList>
    </citation>
    <scope>NUCLEOTIDE SEQUENCE</scope>
    <source>
        <strain evidence="2">R3-111a-1</strain>
    </source>
</reference>
<reference evidence="4" key="1">
    <citation type="submission" date="2010-07" db="EMBL/GenBank/DDBJ databases">
        <title>The genome sequence of Gaeumannomyces graminis var. tritici strain R3-111a-1.</title>
        <authorList>
            <consortium name="The Broad Institute Genome Sequencing Platform"/>
            <person name="Ma L.-J."/>
            <person name="Dead R."/>
            <person name="Young S."/>
            <person name="Zeng Q."/>
            <person name="Koehrsen M."/>
            <person name="Alvarado L."/>
            <person name="Berlin A."/>
            <person name="Chapman S.B."/>
            <person name="Chen Z."/>
            <person name="Freedman E."/>
            <person name="Gellesch M."/>
            <person name="Goldberg J."/>
            <person name="Griggs A."/>
            <person name="Gujja S."/>
            <person name="Heilman E.R."/>
            <person name="Heiman D."/>
            <person name="Hepburn T."/>
            <person name="Howarth C."/>
            <person name="Jen D."/>
            <person name="Larson L."/>
            <person name="Mehta T."/>
            <person name="Neiman D."/>
            <person name="Pearson M."/>
            <person name="Roberts A."/>
            <person name="Saif S."/>
            <person name="Shea T."/>
            <person name="Shenoy N."/>
            <person name="Sisk P."/>
            <person name="Stolte C."/>
            <person name="Sykes S."/>
            <person name="Walk T."/>
            <person name="White J."/>
            <person name="Yandava C."/>
            <person name="Haas B."/>
            <person name="Nusbaum C."/>
            <person name="Birren B."/>
        </authorList>
    </citation>
    <scope>NUCLEOTIDE SEQUENCE [LARGE SCALE GENOMIC DNA]</scope>
    <source>
        <strain evidence="4">R3-111a-1</strain>
    </source>
</reference>
<evidence type="ECO:0000313" key="4">
    <source>
        <dbReference type="Proteomes" id="UP000006039"/>
    </source>
</evidence>
<proteinExistence type="predicted"/>
<keyword evidence="1" id="KW-0472">Membrane</keyword>
<organism evidence="2">
    <name type="scientific">Gaeumannomyces tritici (strain R3-111a-1)</name>
    <name type="common">Wheat and barley take-all root rot fungus</name>
    <name type="synonym">Gaeumannomyces graminis var. tritici</name>
    <dbReference type="NCBI Taxonomy" id="644352"/>
    <lineage>
        <taxon>Eukaryota</taxon>
        <taxon>Fungi</taxon>
        <taxon>Dikarya</taxon>
        <taxon>Ascomycota</taxon>
        <taxon>Pezizomycotina</taxon>
        <taxon>Sordariomycetes</taxon>
        <taxon>Sordariomycetidae</taxon>
        <taxon>Magnaporthales</taxon>
        <taxon>Magnaporthaceae</taxon>
        <taxon>Gaeumannomyces</taxon>
    </lineage>
</organism>
<sequence>MFAGFHSGWVMPYYPLDGEKFRNYPGRAFGVCINLFEKAIVNRLRIVYSKASNSNFLGGLFLVFLLRVRKLNCGPLASGRGLRWCRKEVLPFGIFFGETVSGMVIIFTAAPAINAFLFPSINIFLVNAIKGGLGCGPNVVLAGLNRSWTFVCCGAEV</sequence>
<dbReference type="RefSeq" id="XP_009218222.1">
    <property type="nucleotide sequence ID" value="XM_009219958.1"/>
</dbReference>
<evidence type="ECO:0000256" key="1">
    <source>
        <dbReference type="SAM" id="Phobius"/>
    </source>
</evidence>
<keyword evidence="1" id="KW-0812">Transmembrane</keyword>
<evidence type="ECO:0000313" key="3">
    <source>
        <dbReference type="EnsemblFungi" id="EJT82213"/>
    </source>
</evidence>
<dbReference type="AlphaFoldDB" id="J3NLN7"/>
<accession>J3NLN7</accession>
<name>J3NLN7_GAET3</name>
<dbReference type="GeneID" id="20342645"/>
<dbReference type="VEuPathDB" id="FungiDB:GGTG_02187"/>
<dbReference type="EMBL" id="GL385395">
    <property type="protein sequence ID" value="EJT82213.1"/>
    <property type="molecule type" value="Genomic_DNA"/>
</dbReference>
<reference evidence="3" key="4">
    <citation type="journal article" date="2015" name="G3 (Bethesda)">
        <title>Genome sequences of three phytopathogenic species of the Magnaporthaceae family of fungi.</title>
        <authorList>
            <person name="Okagaki L.H."/>
            <person name="Nunes C.C."/>
            <person name="Sailsbery J."/>
            <person name="Clay B."/>
            <person name="Brown D."/>
            <person name="John T."/>
            <person name="Oh Y."/>
            <person name="Young N."/>
            <person name="Fitzgerald M."/>
            <person name="Haas B.J."/>
            <person name="Zeng Q."/>
            <person name="Young S."/>
            <person name="Adiconis X."/>
            <person name="Fan L."/>
            <person name="Levin J.Z."/>
            <person name="Mitchell T.K."/>
            <person name="Okubara P.A."/>
            <person name="Farman M.L."/>
            <person name="Kohn L.M."/>
            <person name="Birren B."/>
            <person name="Ma L.-J."/>
            <person name="Dean R.A."/>
        </authorList>
    </citation>
    <scope>NUCLEOTIDE SEQUENCE</scope>
    <source>
        <strain evidence="3">R3-111a-1</strain>
    </source>
</reference>
<gene>
    <name evidence="3" type="primary">20342645</name>
    <name evidence="2" type="ORF">GGTG_02187</name>
</gene>
<dbReference type="EnsemblFungi" id="EJT82213">
    <property type="protein sequence ID" value="EJT82213"/>
    <property type="gene ID" value="GGTG_02187"/>
</dbReference>
<dbReference type="Proteomes" id="UP000006039">
    <property type="component" value="Unassembled WGS sequence"/>
</dbReference>
<feature type="transmembrane region" description="Helical" evidence="1">
    <location>
        <begin position="89"/>
        <end position="113"/>
    </location>
</feature>